<dbReference type="GO" id="GO:0051045">
    <property type="term" value="P:negative regulation of membrane protein ectodomain proteolysis"/>
    <property type="evidence" value="ECO:0007669"/>
    <property type="project" value="TreeGrafter"/>
</dbReference>
<dbReference type="InterPro" id="IPR001820">
    <property type="entry name" value="TIMP"/>
</dbReference>
<feature type="transmembrane region" description="Helical" evidence="4">
    <location>
        <begin position="172"/>
        <end position="193"/>
    </location>
</feature>
<evidence type="ECO:0000256" key="2">
    <source>
        <dbReference type="ARBA" id="ARBA00022525"/>
    </source>
</evidence>
<evidence type="ECO:0000256" key="4">
    <source>
        <dbReference type="SAM" id="Phobius"/>
    </source>
</evidence>
<evidence type="ECO:0000313" key="6">
    <source>
        <dbReference type="Proteomes" id="UP000681414"/>
    </source>
</evidence>
<evidence type="ECO:0000313" key="5">
    <source>
        <dbReference type="EMBL" id="MBS4195686.1"/>
    </source>
</evidence>
<gene>
    <name evidence="5" type="ORF">KHA97_11510</name>
</gene>
<dbReference type="Gene3D" id="2.40.50.120">
    <property type="match status" value="1"/>
</dbReference>
<accession>A0A942TD34</accession>
<evidence type="ECO:0008006" key="7">
    <source>
        <dbReference type="Google" id="ProtNLM"/>
    </source>
</evidence>
<evidence type="ECO:0000256" key="3">
    <source>
        <dbReference type="SAM" id="MobiDB-lite"/>
    </source>
</evidence>
<evidence type="ECO:0000256" key="1">
    <source>
        <dbReference type="ARBA" id="ARBA00004613"/>
    </source>
</evidence>
<keyword evidence="4" id="KW-0812">Transmembrane</keyword>
<dbReference type="RefSeq" id="WP_213124885.1">
    <property type="nucleotide sequence ID" value="NZ_JAGYPG010000002.1"/>
</dbReference>
<protein>
    <recommendedName>
        <fullName evidence="7">Tissue inhibitor of metalloproteinase</fullName>
    </recommendedName>
</protein>
<reference evidence="5 6" key="1">
    <citation type="submission" date="2021-05" db="EMBL/GenBank/DDBJ databases">
        <title>Novel Bacillus species.</title>
        <authorList>
            <person name="Liu G."/>
        </authorList>
    </citation>
    <scope>NUCLEOTIDE SEQUENCE [LARGE SCALE GENOMIC DNA]</scope>
    <source>
        <strain evidence="6">FJAT-49780</strain>
    </source>
</reference>
<keyword evidence="2" id="KW-0964">Secreted</keyword>
<keyword evidence="4" id="KW-1133">Transmembrane helix</keyword>
<dbReference type="GO" id="GO:0005615">
    <property type="term" value="C:extracellular space"/>
    <property type="evidence" value="ECO:0007669"/>
    <property type="project" value="TreeGrafter"/>
</dbReference>
<organism evidence="5 6">
    <name type="scientific">Lederbergia citri</name>
    <dbReference type="NCBI Taxonomy" id="2833580"/>
    <lineage>
        <taxon>Bacteria</taxon>
        <taxon>Bacillati</taxon>
        <taxon>Bacillota</taxon>
        <taxon>Bacilli</taxon>
        <taxon>Bacillales</taxon>
        <taxon>Bacillaceae</taxon>
        <taxon>Lederbergia</taxon>
    </lineage>
</organism>
<feature type="region of interest" description="Disordered" evidence="3">
    <location>
        <begin position="144"/>
        <end position="164"/>
    </location>
</feature>
<proteinExistence type="predicted"/>
<comment type="caution">
    <text evidence="5">The sequence shown here is derived from an EMBL/GenBank/DDBJ whole genome shotgun (WGS) entry which is preliminary data.</text>
</comment>
<dbReference type="InterPro" id="IPR008993">
    <property type="entry name" value="TIMP-like_OB-fold"/>
</dbReference>
<keyword evidence="6" id="KW-1185">Reference proteome</keyword>
<dbReference type="GO" id="GO:0031012">
    <property type="term" value="C:extracellular matrix"/>
    <property type="evidence" value="ECO:0007669"/>
    <property type="project" value="TreeGrafter"/>
</dbReference>
<dbReference type="GO" id="GO:0008191">
    <property type="term" value="F:metalloendopeptidase inhibitor activity"/>
    <property type="evidence" value="ECO:0007669"/>
    <property type="project" value="InterPro"/>
</dbReference>
<dbReference type="Pfam" id="PF00965">
    <property type="entry name" value="TIMP"/>
    <property type="match status" value="1"/>
</dbReference>
<sequence>MKILHWFISLVVMTCLFLAISPSKGFACSCLPVGTVQEGVDGSTAVFSGKVIEVVDSNKNKKVQSSADLIEVKFEVDQSWKGSNQSELIVYTERDSASCGFEFSLNKEYLVYANEVDGKLRVSLCSRTAPLAAATEDINELGKGEKPLKEFSSDNGVKKSEKPAQQENDSQVYIIFTALGIGLAVGMVVGFIMKGRKR</sequence>
<dbReference type="EMBL" id="JAGYPG010000002">
    <property type="protein sequence ID" value="MBS4195686.1"/>
    <property type="molecule type" value="Genomic_DNA"/>
</dbReference>
<comment type="subcellular location">
    <subcellularLocation>
        <location evidence="1">Secreted</location>
    </subcellularLocation>
</comment>
<dbReference type="SUPFAM" id="SSF50242">
    <property type="entry name" value="TIMP-like"/>
    <property type="match status" value="1"/>
</dbReference>
<dbReference type="PANTHER" id="PTHR11844">
    <property type="entry name" value="METALLOPROTEASE INHIBITOR"/>
    <property type="match status" value="1"/>
</dbReference>
<dbReference type="PANTHER" id="PTHR11844:SF33">
    <property type="entry name" value="TISSUE INHIBITOR OF METALLOPROTEINASE"/>
    <property type="match status" value="1"/>
</dbReference>
<dbReference type="Proteomes" id="UP000681414">
    <property type="component" value="Unassembled WGS sequence"/>
</dbReference>
<dbReference type="AlphaFoldDB" id="A0A942TD34"/>
<dbReference type="GO" id="GO:0002020">
    <property type="term" value="F:protease binding"/>
    <property type="evidence" value="ECO:0007669"/>
    <property type="project" value="TreeGrafter"/>
</dbReference>
<name>A0A942TD34_9BACI</name>
<keyword evidence="4" id="KW-0472">Membrane</keyword>